<evidence type="ECO:0000256" key="4">
    <source>
        <dbReference type="ARBA" id="ARBA00023002"/>
    </source>
</evidence>
<dbReference type="EMBL" id="JAHFYH010000033">
    <property type="protein sequence ID" value="KAH0221304.1"/>
    <property type="molecule type" value="Genomic_DNA"/>
</dbReference>
<evidence type="ECO:0000259" key="7">
    <source>
        <dbReference type="Pfam" id="PF01494"/>
    </source>
</evidence>
<dbReference type="OrthoDB" id="16820at2759"/>
<gene>
    <name evidence="8" type="ORF">KCV03_g5120</name>
</gene>
<dbReference type="PANTHER" id="PTHR13789">
    <property type="entry name" value="MONOOXYGENASE"/>
    <property type="match status" value="1"/>
</dbReference>
<dbReference type="InterPro" id="IPR002938">
    <property type="entry name" value="FAD-bd"/>
</dbReference>
<dbReference type="Proteomes" id="UP000767238">
    <property type="component" value="Unassembled WGS sequence"/>
</dbReference>
<dbReference type="InterPro" id="IPR050493">
    <property type="entry name" value="FAD-dep_Monooxygenase_BioMet"/>
</dbReference>
<dbReference type="SUPFAM" id="SSF54373">
    <property type="entry name" value="FAD-linked reductases, C-terminal domain"/>
    <property type="match status" value="1"/>
</dbReference>
<keyword evidence="5" id="KW-0503">Monooxygenase</keyword>
<comment type="caution">
    <text evidence="8">The sequence shown here is derived from an EMBL/GenBank/DDBJ whole genome shotgun (WGS) entry which is preliminary data.</text>
</comment>
<feature type="non-terminal residue" evidence="8">
    <location>
        <position position="1"/>
    </location>
</feature>
<evidence type="ECO:0000256" key="3">
    <source>
        <dbReference type="ARBA" id="ARBA00022827"/>
    </source>
</evidence>
<dbReference type="GO" id="GO:0071949">
    <property type="term" value="F:FAD binding"/>
    <property type="evidence" value="ECO:0007669"/>
    <property type="project" value="InterPro"/>
</dbReference>
<keyword evidence="4" id="KW-0560">Oxidoreductase</keyword>
<keyword evidence="3" id="KW-0274">FAD</keyword>
<protein>
    <submittedName>
        <fullName evidence="8">FAD/NAD(P)-binding domain-containing protein</fullName>
    </submittedName>
</protein>
<reference evidence="8" key="2">
    <citation type="submission" date="2021-08" db="EMBL/GenBank/DDBJ databases">
        <authorList>
            <person name="Gostincar C."/>
            <person name="Sun X."/>
            <person name="Song Z."/>
            <person name="Gunde-Cimerman N."/>
        </authorList>
    </citation>
    <scope>NUCLEOTIDE SEQUENCE</scope>
    <source>
        <strain evidence="8">EXF-8016</strain>
    </source>
</reference>
<dbReference type="Gene3D" id="3.50.50.60">
    <property type="entry name" value="FAD/NAD(P)-binding domain"/>
    <property type="match status" value="1"/>
</dbReference>
<proteinExistence type="inferred from homology"/>
<evidence type="ECO:0000256" key="6">
    <source>
        <dbReference type="SAM" id="MobiDB-lite"/>
    </source>
</evidence>
<dbReference type="GO" id="GO:0004497">
    <property type="term" value="F:monooxygenase activity"/>
    <property type="evidence" value="ECO:0007669"/>
    <property type="project" value="UniProtKB-KW"/>
</dbReference>
<feature type="domain" description="FAD-binding" evidence="7">
    <location>
        <begin position="23"/>
        <end position="354"/>
    </location>
</feature>
<feature type="region of interest" description="Disordered" evidence="6">
    <location>
        <begin position="358"/>
        <end position="378"/>
    </location>
</feature>
<reference evidence="8" key="1">
    <citation type="journal article" date="2021" name="J Fungi (Basel)">
        <title>Virulence traits and population genomics of the black yeast Aureobasidium melanogenum.</title>
        <authorList>
            <person name="Cernosa A."/>
            <person name="Sun X."/>
            <person name="Gostincar C."/>
            <person name="Fang C."/>
            <person name="Gunde-Cimerman N."/>
            <person name="Song Z."/>
        </authorList>
    </citation>
    <scope>NUCLEOTIDE SEQUENCE</scope>
    <source>
        <strain evidence="8">EXF-8016</strain>
    </source>
</reference>
<evidence type="ECO:0000256" key="1">
    <source>
        <dbReference type="ARBA" id="ARBA00007992"/>
    </source>
</evidence>
<dbReference type="Pfam" id="PF01494">
    <property type="entry name" value="FAD_binding_3"/>
    <property type="match status" value="1"/>
</dbReference>
<accession>A0A9P8K7V4</accession>
<dbReference type="AlphaFoldDB" id="A0A9P8K7V4"/>
<sequence length="438" mass="48807">MVAILPRNDNDWSLLLRKPTTKLRVIIVGAGVAGLSAAIGIKRAGHVPIVLERTKTIAEAGAGIQLAPNNIRILDRFGVLPEVLRYTTLLERTSIRRWKNNEELASAPLMPGIAQLYNSPIGAIHRGDLQRTLLGHARMDGCDIRVNSRVVKVDDNFEAGVQLKDGSWVRGDLVIAADGIKSNIRRQIAAHHKHIDRATPTGDAAYRIVIPRERMQRDPETLDMISQNAAIRWMGPHGHIVAYPIKNNNVYNMVSVHPQPPIVDHEAAESWTRRENEVMEWTLNSHHPLPSWHQNKVVLVGDACHPMLPYLAQGAAQAIEDAGVLQVVLNKSSTDVDLAIKIYEQVRKARGEAVQASASDVRTALHLPDGPEQRERDDKIRLAGQGKGNNSDLWADTDMQQWLWGTDIMKETLLKWPEWRARVKGTHSSSLNAVAYSW</sequence>
<evidence type="ECO:0000313" key="9">
    <source>
        <dbReference type="Proteomes" id="UP000767238"/>
    </source>
</evidence>
<dbReference type="PANTHER" id="PTHR13789:SF147">
    <property type="entry name" value="PUTATIVE (AFU_ORTHOLOGUE AFUA_2G01950)-RELATED"/>
    <property type="match status" value="1"/>
</dbReference>
<dbReference type="SUPFAM" id="SSF51905">
    <property type="entry name" value="FAD/NAD(P)-binding domain"/>
    <property type="match status" value="1"/>
</dbReference>
<keyword evidence="2" id="KW-0285">Flavoprotein</keyword>
<comment type="similarity">
    <text evidence="1">Belongs to the paxM FAD-dependent monooxygenase family.</text>
</comment>
<dbReference type="InterPro" id="IPR036188">
    <property type="entry name" value="FAD/NAD-bd_sf"/>
</dbReference>
<organism evidence="8 9">
    <name type="scientific">Aureobasidium melanogenum</name>
    <name type="common">Aureobasidium pullulans var. melanogenum</name>
    <dbReference type="NCBI Taxonomy" id="46634"/>
    <lineage>
        <taxon>Eukaryota</taxon>
        <taxon>Fungi</taxon>
        <taxon>Dikarya</taxon>
        <taxon>Ascomycota</taxon>
        <taxon>Pezizomycotina</taxon>
        <taxon>Dothideomycetes</taxon>
        <taxon>Dothideomycetidae</taxon>
        <taxon>Dothideales</taxon>
        <taxon>Saccotheciaceae</taxon>
        <taxon>Aureobasidium</taxon>
    </lineage>
</organism>
<dbReference type="PRINTS" id="PR00420">
    <property type="entry name" value="RNGMNOXGNASE"/>
</dbReference>
<evidence type="ECO:0000313" key="8">
    <source>
        <dbReference type="EMBL" id="KAH0221304.1"/>
    </source>
</evidence>
<evidence type="ECO:0000256" key="5">
    <source>
        <dbReference type="ARBA" id="ARBA00023033"/>
    </source>
</evidence>
<evidence type="ECO:0000256" key="2">
    <source>
        <dbReference type="ARBA" id="ARBA00022630"/>
    </source>
</evidence>
<feature type="compositionally biased region" description="Basic and acidic residues" evidence="6">
    <location>
        <begin position="369"/>
        <end position="378"/>
    </location>
</feature>
<name>A0A9P8K7V4_AURME</name>